<reference evidence="1 2" key="1">
    <citation type="submission" date="2019-07" db="EMBL/GenBank/DDBJ databases">
        <authorList>
            <person name="Zhou L.-Y."/>
        </authorList>
    </citation>
    <scope>NUCLEOTIDE SEQUENCE [LARGE SCALE GENOMIC DNA]</scope>
    <source>
        <strain evidence="1 2">YIM 101269</strain>
    </source>
</reference>
<organism evidence="1 2">
    <name type="scientific">Tessaracoccus rhinocerotis</name>
    <dbReference type="NCBI Taxonomy" id="1689449"/>
    <lineage>
        <taxon>Bacteria</taxon>
        <taxon>Bacillati</taxon>
        <taxon>Actinomycetota</taxon>
        <taxon>Actinomycetes</taxon>
        <taxon>Propionibacteriales</taxon>
        <taxon>Propionibacteriaceae</taxon>
        <taxon>Tessaracoccus</taxon>
    </lineage>
</organism>
<comment type="caution">
    <text evidence="1">The sequence shown here is derived from an EMBL/GenBank/DDBJ whole genome shotgun (WGS) entry which is preliminary data.</text>
</comment>
<proteinExistence type="predicted"/>
<protein>
    <submittedName>
        <fullName evidence="1">Uncharacterized protein</fullName>
    </submittedName>
</protein>
<dbReference type="Proteomes" id="UP000317638">
    <property type="component" value="Unassembled WGS sequence"/>
</dbReference>
<accession>A0A553JZM4</accession>
<dbReference type="OrthoDB" id="3679064at2"/>
<evidence type="ECO:0000313" key="2">
    <source>
        <dbReference type="Proteomes" id="UP000317638"/>
    </source>
</evidence>
<sequence>MVYEFAGLMSRQVEWAHRYNGYARLASTPEKLAEILEPAWREYRRTKRVPEWCGVDLLRGWVFYLARADRHGGGYGLMENGDMIDEWRAVLERITSHEEATN</sequence>
<evidence type="ECO:0000313" key="1">
    <source>
        <dbReference type="EMBL" id="TRY17901.1"/>
    </source>
</evidence>
<keyword evidence="2" id="KW-1185">Reference proteome</keyword>
<dbReference type="RefSeq" id="WP_143938641.1">
    <property type="nucleotide sequence ID" value="NZ_VKKG01000004.1"/>
</dbReference>
<gene>
    <name evidence="1" type="ORF">FOJ82_11595</name>
</gene>
<dbReference type="AlphaFoldDB" id="A0A553JZM4"/>
<dbReference type="EMBL" id="VKKG01000004">
    <property type="protein sequence ID" value="TRY17901.1"/>
    <property type="molecule type" value="Genomic_DNA"/>
</dbReference>
<name>A0A553JZM4_9ACTN</name>